<evidence type="ECO:0000259" key="12">
    <source>
        <dbReference type="PROSITE" id="PS50893"/>
    </source>
</evidence>
<feature type="transmembrane region" description="Helical" evidence="11">
    <location>
        <begin position="186"/>
        <end position="207"/>
    </location>
</feature>
<dbReference type="KEGG" id="ffu:CLAFUR5_07636"/>
<keyword evidence="5" id="KW-0547">Nucleotide-binding</keyword>
<feature type="transmembrane region" description="Helical" evidence="11">
    <location>
        <begin position="1034"/>
        <end position="1054"/>
    </location>
</feature>
<dbReference type="OrthoDB" id="6500128at2759"/>
<feature type="transmembrane region" description="Helical" evidence="11">
    <location>
        <begin position="26"/>
        <end position="44"/>
    </location>
</feature>
<comment type="subcellular location">
    <subcellularLocation>
        <location evidence="1">Membrane</location>
        <topology evidence="1">Multi-pass membrane protein</topology>
    </subcellularLocation>
</comment>
<dbReference type="GO" id="GO:0005524">
    <property type="term" value="F:ATP binding"/>
    <property type="evidence" value="ECO:0007669"/>
    <property type="project" value="UniProtKB-KW"/>
</dbReference>
<dbReference type="InterPro" id="IPR050173">
    <property type="entry name" value="ABC_transporter_C-like"/>
</dbReference>
<keyword evidence="15" id="KW-1185">Reference proteome</keyword>
<feature type="region of interest" description="Disordered" evidence="10">
    <location>
        <begin position="1533"/>
        <end position="1584"/>
    </location>
</feature>
<dbReference type="CDD" id="cd18604">
    <property type="entry name" value="ABC_6TM_VMR1_D2_like"/>
    <property type="match status" value="1"/>
</dbReference>
<dbReference type="InterPro" id="IPR027417">
    <property type="entry name" value="P-loop_NTPase"/>
</dbReference>
<feature type="transmembrane region" description="Helical" evidence="11">
    <location>
        <begin position="1132"/>
        <end position="1152"/>
    </location>
</feature>
<evidence type="ECO:0000256" key="6">
    <source>
        <dbReference type="ARBA" id="ARBA00022840"/>
    </source>
</evidence>
<evidence type="ECO:0000256" key="4">
    <source>
        <dbReference type="ARBA" id="ARBA00022737"/>
    </source>
</evidence>
<evidence type="ECO:0000256" key="10">
    <source>
        <dbReference type="SAM" id="MobiDB-lite"/>
    </source>
</evidence>
<dbReference type="InterPro" id="IPR003593">
    <property type="entry name" value="AAA+_ATPase"/>
</dbReference>
<dbReference type="CDD" id="cd03250">
    <property type="entry name" value="ABCC_MRP_domain1"/>
    <property type="match status" value="1"/>
</dbReference>
<protein>
    <submittedName>
        <fullName evidence="14">ABC transporter 7</fullName>
    </submittedName>
</protein>
<feature type="compositionally biased region" description="Low complexity" evidence="10">
    <location>
        <begin position="1565"/>
        <end position="1582"/>
    </location>
</feature>
<dbReference type="SMART" id="SM00382">
    <property type="entry name" value="AAA"/>
    <property type="match status" value="2"/>
</dbReference>
<sequence>MSACNKPIWHADDFSRCFQRAYLQELLPAIACIISALYLAYQLIRVAQRRAQETNAEYSKLKQNGWNGARSYGATQQANGEDEDSSEDEMQRNQDLALQLTKTKATDYSVLTLDRPRGEVVIPVIEELAVLAELGVQVAAYVLHAWGNKGQLAALANITVWAYIAALTSSRLLLFSAHSRWSFPKLWYHTAFLYCFQWLFVVMLFRSEIIHPRSKQSEALMSTHFALTTLLAIIALTSRKGNKAVELEYEGDILPSKEPLASVLSLITFGWCDEIVWHGYRNAFEMKDVWNLMPKDKAAAILADYRQLKKTNILAWHLLKYFKKELIAQALWAGISGVVTFVPTLLLKVILEYVEEPTQTPRNAAWLYVILLFVSGVINAISSGQALWIGRKICIRLRAIIIGEIYAKALRRRAAAAADKVLGQEEKKSIRDEPKQGLIKRITGIGKRKKDKAGDNGAPAGSTDASPVDDSQVTSGAIINLMAVDSFKVSEISAYLHFLWAETPAQFVLAIVLLYLFLGNSSIVGIAMMGLLLPVNMYIAKQFTSVQKKILAATDARIHTTNEVLTNVRIIKYFAWEQRFLGLVEEKRVTELKHLRYRYIIWAVAATIWSGAPIVITFLTFLVYTLVEKKDLVPSVAFTALSLFSLLRIPLDQLADMVAHVQESKVSVDRVEEYLNEPETNKYKQLRSDELDEDGDPLIGFENGTFSWGSQDSDDFKMMDLDMYFKVGQLNVIIGPTGSGKTSLLMALLGEMTLLDGAVFLPGGRSREEVKRDPETGLTESVAYCAQQAWLVNGTIKENIVFASRFDAKRYKNVIVACSLQRDLEILDAGDQTLVGEKGVTLSGGQKQRISLARALYCDARHILLDDVLSAVDSHTAKWIFDKALMGPLMYNRTCILVTHNAALCLPRAEFAVVLENGRVAAQGTATEVIHSGKLAEDVSKFELAPSRPTSVLPSRVPSDVGGDEPMVDHLSNGNANGTSTRRDTETNGIPTGEPLSKAISKDIPGMNNTTDETAAYDEKKATGAIKLSIIKMYLGNMGGVFYWLLAALCFALQQLSQVATNVWIRQWANAYTRTEYLAADVARHGSQVTHVHGITSSANCMRSGSCIWSGLWSQQVKDFTSFKVMNSEVDVGYYLGVYAVLGIAYMAVTLFREGVLFGGSLAASRRIHRQLMERVTHARFRFFDSTPLGQIMNRFSKDVEAVDQEIAPVAVGVVHCLFSILTIVILISVITPAFLIAGVFISILYFIIGKVYISSSRDLKRLESVQRSPLYQQFGETLSGMTTIRAYGDERRFIRENLHKVNTHSRPFIYLWAANRWLALRVDVVGALVSFFTGVFVILSVGRIDAGAAGLAMTYAVTFTENVLWFVRLYASNEQNMNAVERVKEYLDVEQEAAPIVPENRPEANWPSQGSVEFIGYSTRYRSDFDFVLKQLTFKILPGEKVGIVGRTGAGKSSLALALFRALEAEEGKILIDGVDIGLIGLQDLRENIVMVPQDPTLFTGTIRSNLDPFGLFTDEEIFTALRGVQLVGSATSTVPSAAPSRPETPLGDIKSRRGSPVLDTKKQSPTSKTTPVPASPTSPTALENKNLFRNLNSPVAEHGSNLSQGQRQLLCLARAMLKAPKVLLMDEATASIDYATDSKIQETIREIKNTTITIAHRLQTIIDYDKVLVLDQGEVKEYGDPFDLLNTNGGIFRGMCEMTGDFEILQRDAKKAHEGRK</sequence>
<proteinExistence type="predicted"/>
<dbReference type="PROSITE" id="PS50929">
    <property type="entry name" value="ABC_TM1F"/>
    <property type="match status" value="2"/>
</dbReference>
<evidence type="ECO:0000256" key="5">
    <source>
        <dbReference type="ARBA" id="ARBA00022741"/>
    </source>
</evidence>
<keyword evidence="6" id="KW-0067">ATP-binding</keyword>
<dbReference type="Proteomes" id="UP000756132">
    <property type="component" value="Chromosome 6"/>
</dbReference>
<dbReference type="CDD" id="cd03244">
    <property type="entry name" value="ABCC_MRP_domain2"/>
    <property type="match status" value="1"/>
</dbReference>
<feature type="domain" description="ABC transporter" evidence="12">
    <location>
        <begin position="1413"/>
        <end position="1699"/>
    </location>
</feature>
<feature type="transmembrane region" description="Helical" evidence="11">
    <location>
        <begin position="1234"/>
        <end position="1254"/>
    </location>
</feature>
<feature type="domain" description="ABC transmembrane type-1" evidence="13">
    <location>
        <begin position="1045"/>
        <end position="1373"/>
    </location>
</feature>
<dbReference type="InterPro" id="IPR011527">
    <property type="entry name" value="ABC1_TM_dom"/>
</dbReference>
<dbReference type="GO" id="GO:0000329">
    <property type="term" value="C:fungal-type vacuole membrane"/>
    <property type="evidence" value="ECO:0007669"/>
    <property type="project" value="TreeGrafter"/>
</dbReference>
<dbReference type="PROSITE" id="PS50893">
    <property type="entry name" value="ABC_TRANSPORTER_2"/>
    <property type="match status" value="2"/>
</dbReference>
<dbReference type="Gene3D" id="1.20.1560.10">
    <property type="entry name" value="ABC transporter type 1, transmembrane domain"/>
    <property type="match status" value="2"/>
</dbReference>
<accession>A0A9Q8PAE3</accession>
<feature type="transmembrane region" description="Helical" evidence="11">
    <location>
        <begin position="1207"/>
        <end position="1228"/>
    </location>
</feature>
<feature type="transmembrane region" description="Helical" evidence="11">
    <location>
        <begin position="326"/>
        <end position="346"/>
    </location>
</feature>
<feature type="region of interest" description="Disordered" evidence="10">
    <location>
        <begin position="971"/>
        <end position="1007"/>
    </location>
</feature>
<dbReference type="PROSITE" id="PS00211">
    <property type="entry name" value="ABC_TRANSPORTER_1"/>
    <property type="match status" value="2"/>
</dbReference>
<feature type="transmembrane region" description="Helical" evidence="11">
    <location>
        <begin position="219"/>
        <end position="239"/>
    </location>
</feature>
<evidence type="ECO:0000256" key="7">
    <source>
        <dbReference type="ARBA" id="ARBA00022989"/>
    </source>
</evidence>
<evidence type="ECO:0000259" key="13">
    <source>
        <dbReference type="PROSITE" id="PS50929"/>
    </source>
</evidence>
<dbReference type="PANTHER" id="PTHR24223:SF353">
    <property type="entry name" value="ABC TRANSPORTER ATP-BINDING PROTEIN_PERMEASE VMR1-RELATED"/>
    <property type="match status" value="1"/>
</dbReference>
<dbReference type="InterPro" id="IPR036640">
    <property type="entry name" value="ABC1_TM_sf"/>
</dbReference>
<feature type="transmembrane region" description="Helical" evidence="11">
    <location>
        <begin position="152"/>
        <end position="174"/>
    </location>
</feature>
<dbReference type="Pfam" id="PF00664">
    <property type="entry name" value="ABC_membrane"/>
    <property type="match status" value="2"/>
</dbReference>
<evidence type="ECO:0000256" key="2">
    <source>
        <dbReference type="ARBA" id="ARBA00022448"/>
    </source>
</evidence>
<feature type="domain" description="ABC transmembrane type-1" evidence="13">
    <location>
        <begin position="330"/>
        <end position="663"/>
    </location>
</feature>
<feature type="transmembrane region" description="Helical" evidence="11">
    <location>
        <begin position="1348"/>
        <end position="1368"/>
    </location>
</feature>
<keyword evidence="7 11" id="KW-1133">Transmembrane helix</keyword>
<feature type="transmembrane region" description="Helical" evidence="11">
    <location>
        <begin position="495"/>
        <end position="517"/>
    </location>
</feature>
<dbReference type="Gene3D" id="3.40.50.300">
    <property type="entry name" value="P-loop containing nucleotide triphosphate hydrolases"/>
    <property type="match status" value="2"/>
</dbReference>
<dbReference type="EMBL" id="CP090168">
    <property type="protein sequence ID" value="UJO18854.1"/>
    <property type="molecule type" value="Genomic_DNA"/>
</dbReference>
<dbReference type="SUPFAM" id="SSF90123">
    <property type="entry name" value="ABC transporter transmembrane region"/>
    <property type="match status" value="2"/>
</dbReference>
<evidence type="ECO:0000256" key="3">
    <source>
        <dbReference type="ARBA" id="ARBA00022692"/>
    </source>
</evidence>
<feature type="transmembrane region" description="Helical" evidence="11">
    <location>
        <begin position="599"/>
        <end position="626"/>
    </location>
</feature>
<feature type="transmembrane region" description="Helical" evidence="11">
    <location>
        <begin position="1319"/>
        <end position="1342"/>
    </location>
</feature>
<feature type="transmembrane region" description="Helical" evidence="11">
    <location>
        <begin position="366"/>
        <end position="389"/>
    </location>
</feature>
<dbReference type="CDD" id="cd18596">
    <property type="entry name" value="ABC_6TM_VMR1_D1_like"/>
    <property type="match status" value="1"/>
</dbReference>
<feature type="compositionally biased region" description="Low complexity" evidence="10">
    <location>
        <begin position="1533"/>
        <end position="1542"/>
    </location>
</feature>
<feature type="transmembrane region" description="Helical" evidence="11">
    <location>
        <begin position="523"/>
        <end position="540"/>
    </location>
</feature>
<dbReference type="SUPFAM" id="SSF52540">
    <property type="entry name" value="P-loop containing nucleoside triphosphate hydrolases"/>
    <property type="match status" value="2"/>
</dbReference>
<dbReference type="Pfam" id="PF00005">
    <property type="entry name" value="ABC_tran"/>
    <property type="match status" value="2"/>
</dbReference>
<dbReference type="RefSeq" id="XP_047763220.1">
    <property type="nucleotide sequence ID" value="XM_047906784.1"/>
</dbReference>
<evidence type="ECO:0000256" key="11">
    <source>
        <dbReference type="SAM" id="Phobius"/>
    </source>
</evidence>
<keyword evidence="8 11" id="KW-0472">Membrane</keyword>
<evidence type="ECO:0000256" key="9">
    <source>
        <dbReference type="ARBA" id="ARBA00023180"/>
    </source>
</evidence>
<dbReference type="PANTHER" id="PTHR24223">
    <property type="entry name" value="ATP-BINDING CASSETTE SUB-FAMILY C"/>
    <property type="match status" value="1"/>
</dbReference>
<feature type="region of interest" description="Disordered" evidence="10">
    <location>
        <begin position="445"/>
        <end position="469"/>
    </location>
</feature>
<dbReference type="GO" id="GO:0016887">
    <property type="term" value="F:ATP hydrolysis activity"/>
    <property type="evidence" value="ECO:0007669"/>
    <property type="project" value="InterPro"/>
</dbReference>
<dbReference type="GeneID" id="71987514"/>
<feature type="domain" description="ABC transporter" evidence="12">
    <location>
        <begin position="699"/>
        <end position="942"/>
    </location>
</feature>
<evidence type="ECO:0000313" key="15">
    <source>
        <dbReference type="Proteomes" id="UP000756132"/>
    </source>
</evidence>
<keyword evidence="3 11" id="KW-0812">Transmembrane</keyword>
<reference evidence="14" key="1">
    <citation type="submission" date="2021-12" db="EMBL/GenBank/DDBJ databases">
        <authorList>
            <person name="Zaccaron A."/>
            <person name="Stergiopoulos I."/>
        </authorList>
    </citation>
    <scope>NUCLEOTIDE SEQUENCE</scope>
    <source>
        <strain evidence="14">Race5_Kim</strain>
    </source>
</reference>
<keyword evidence="2" id="KW-0813">Transport</keyword>
<evidence type="ECO:0000256" key="8">
    <source>
        <dbReference type="ARBA" id="ARBA00023136"/>
    </source>
</evidence>
<evidence type="ECO:0000256" key="1">
    <source>
        <dbReference type="ARBA" id="ARBA00004141"/>
    </source>
</evidence>
<keyword evidence="9" id="KW-0325">Glycoprotein</keyword>
<dbReference type="FunFam" id="3.40.50.300:FF:000825">
    <property type="entry name" value="ABC bile acid transporter"/>
    <property type="match status" value="1"/>
</dbReference>
<dbReference type="GO" id="GO:0140359">
    <property type="term" value="F:ABC-type transporter activity"/>
    <property type="evidence" value="ECO:0007669"/>
    <property type="project" value="InterPro"/>
</dbReference>
<keyword evidence="4" id="KW-0677">Repeat</keyword>
<gene>
    <name evidence="14" type="ORF">CLAFUR5_07636</name>
</gene>
<reference evidence="14" key="2">
    <citation type="journal article" date="2022" name="Microb. Genom.">
        <title>A chromosome-scale genome assembly of the tomato pathogen Cladosporium fulvum reveals a compartmentalized genome architecture and the presence of a dispensable chromosome.</title>
        <authorList>
            <person name="Zaccaron A.Z."/>
            <person name="Chen L.H."/>
            <person name="Samaras A."/>
            <person name="Stergiopoulos I."/>
        </authorList>
    </citation>
    <scope>NUCLEOTIDE SEQUENCE</scope>
    <source>
        <strain evidence="14">Race5_Kim</strain>
    </source>
</reference>
<evidence type="ECO:0000313" key="14">
    <source>
        <dbReference type="EMBL" id="UJO18854.1"/>
    </source>
</evidence>
<name>A0A9Q8PAE3_PASFU</name>
<feature type="region of interest" description="Disordered" evidence="10">
    <location>
        <begin position="72"/>
        <end position="92"/>
    </location>
</feature>
<dbReference type="InterPro" id="IPR003439">
    <property type="entry name" value="ABC_transporter-like_ATP-bd"/>
</dbReference>
<organism evidence="14 15">
    <name type="scientific">Passalora fulva</name>
    <name type="common">Tomato leaf mold</name>
    <name type="synonym">Cladosporium fulvum</name>
    <dbReference type="NCBI Taxonomy" id="5499"/>
    <lineage>
        <taxon>Eukaryota</taxon>
        <taxon>Fungi</taxon>
        <taxon>Dikarya</taxon>
        <taxon>Ascomycota</taxon>
        <taxon>Pezizomycotina</taxon>
        <taxon>Dothideomycetes</taxon>
        <taxon>Dothideomycetidae</taxon>
        <taxon>Mycosphaerellales</taxon>
        <taxon>Mycosphaerellaceae</taxon>
        <taxon>Fulvia</taxon>
    </lineage>
</organism>
<dbReference type="InterPro" id="IPR017871">
    <property type="entry name" value="ABC_transporter-like_CS"/>
</dbReference>